<evidence type="ECO:0000313" key="5">
    <source>
        <dbReference type="Proteomes" id="UP000270342"/>
    </source>
</evidence>
<evidence type="ECO:0000313" key="4">
    <source>
        <dbReference type="EMBL" id="RKP59126.1"/>
    </source>
</evidence>
<feature type="domain" description="PilZ" evidence="2">
    <location>
        <begin position="209"/>
        <end position="317"/>
    </location>
</feature>
<dbReference type="SUPFAM" id="SSF141371">
    <property type="entry name" value="PilZ domain-like"/>
    <property type="match status" value="1"/>
</dbReference>
<proteinExistence type="predicted"/>
<dbReference type="AlphaFoldDB" id="A0A494Y9U0"/>
<feature type="compositionally biased region" description="Low complexity" evidence="1">
    <location>
        <begin position="56"/>
        <end position="68"/>
    </location>
</feature>
<keyword evidence="5" id="KW-1185">Reference proteome</keyword>
<dbReference type="GO" id="GO:0035438">
    <property type="term" value="F:cyclic-di-GMP binding"/>
    <property type="evidence" value="ECO:0007669"/>
    <property type="project" value="InterPro"/>
</dbReference>
<dbReference type="InterPro" id="IPR009875">
    <property type="entry name" value="PilZ_domain"/>
</dbReference>
<dbReference type="OrthoDB" id="9774747at2"/>
<gene>
    <name evidence="4" type="ORF">D7S86_04300</name>
</gene>
<protein>
    <submittedName>
        <fullName evidence="4">Flagellar brake protein</fullName>
    </submittedName>
</protein>
<dbReference type="Pfam" id="PF12945">
    <property type="entry name" value="PilZNR"/>
    <property type="match status" value="1"/>
</dbReference>
<keyword evidence="4" id="KW-0282">Flagellum</keyword>
<evidence type="ECO:0000256" key="1">
    <source>
        <dbReference type="SAM" id="MobiDB-lite"/>
    </source>
</evidence>
<dbReference type="EMBL" id="RBZU01000001">
    <property type="protein sequence ID" value="RKP59126.1"/>
    <property type="molecule type" value="Genomic_DNA"/>
</dbReference>
<dbReference type="RefSeq" id="WP_121083710.1">
    <property type="nucleotide sequence ID" value="NZ_RBZU01000001.1"/>
</dbReference>
<keyword evidence="4" id="KW-0966">Cell projection</keyword>
<dbReference type="Proteomes" id="UP000270342">
    <property type="component" value="Unassembled WGS sequence"/>
</dbReference>
<dbReference type="Pfam" id="PF07238">
    <property type="entry name" value="PilZ"/>
    <property type="match status" value="1"/>
</dbReference>
<feature type="domain" description="Type III secretion system flagellar brake protein YcgR PilZN" evidence="3">
    <location>
        <begin position="132"/>
        <end position="200"/>
    </location>
</feature>
<evidence type="ECO:0000259" key="3">
    <source>
        <dbReference type="Pfam" id="PF12945"/>
    </source>
</evidence>
<evidence type="ECO:0000259" key="2">
    <source>
        <dbReference type="Pfam" id="PF07238"/>
    </source>
</evidence>
<feature type="region of interest" description="Disordered" evidence="1">
    <location>
        <begin position="56"/>
        <end position="102"/>
    </location>
</feature>
<keyword evidence="4" id="KW-0969">Cilium</keyword>
<sequence>MILTDLSASDIELGKPLRYSVFDRDRTLLLSQGNIVSAALYDKLMRLGVYKLSLASSGDDSSGPTPSTALVSAPGDAQDVADGTAPGQRAHAGANDTARRGRDIRSATTPKALFSRWLDFMHITDGANGPNVSCRLSLLGVIDETCLMVTSATLEHDWIAMQPGRAFHATVFDGRQIYTFGTSVVSRFSQPFRYLHLSFPTELYERPPRRTLRAAVSLESVIMHPGMHARESTTGTITNLSTMSAGIRTPNLRIAIGTPVTVAFNLPRLDADAVPVRVAAVVRRQSVDPHTAIATYGIEFADVPADLRTTLDEFVAQSASRV</sequence>
<accession>A0A494Y9U0</accession>
<organism evidence="4 5">
    <name type="scientific">Pararobbsia silviterrae</name>
    <dbReference type="NCBI Taxonomy" id="1792498"/>
    <lineage>
        <taxon>Bacteria</taxon>
        <taxon>Pseudomonadati</taxon>
        <taxon>Pseudomonadota</taxon>
        <taxon>Betaproteobacteria</taxon>
        <taxon>Burkholderiales</taxon>
        <taxon>Burkholderiaceae</taxon>
        <taxon>Pararobbsia</taxon>
    </lineage>
</organism>
<dbReference type="InterPro" id="IPR009926">
    <property type="entry name" value="T3SS_YcgR_PilZN"/>
</dbReference>
<reference evidence="4 5" key="1">
    <citation type="submission" date="2018-10" db="EMBL/GenBank/DDBJ databases">
        <title>Robbsia sp. DHC34, isolated from soil.</title>
        <authorList>
            <person name="Gao Z.-H."/>
            <person name="Qiu L.-H."/>
        </authorList>
    </citation>
    <scope>NUCLEOTIDE SEQUENCE [LARGE SCALE GENOMIC DNA]</scope>
    <source>
        <strain evidence="4 5">DHC34</strain>
    </source>
</reference>
<comment type="caution">
    <text evidence="4">The sequence shown here is derived from an EMBL/GenBank/DDBJ whole genome shotgun (WGS) entry which is preliminary data.</text>
</comment>
<name>A0A494Y9U0_9BURK</name>